<dbReference type="EMBL" id="BGZK01000059">
    <property type="protein sequence ID" value="GBP13723.1"/>
    <property type="molecule type" value="Genomic_DNA"/>
</dbReference>
<evidence type="ECO:0000313" key="2">
    <source>
        <dbReference type="Proteomes" id="UP000299102"/>
    </source>
</evidence>
<comment type="caution">
    <text evidence="1">The sequence shown here is derived from an EMBL/GenBank/DDBJ whole genome shotgun (WGS) entry which is preliminary data.</text>
</comment>
<dbReference type="AlphaFoldDB" id="A0A4C1TGU3"/>
<keyword evidence="2" id="KW-1185">Reference proteome</keyword>
<organism evidence="1 2">
    <name type="scientific">Eumeta variegata</name>
    <name type="common">Bagworm moth</name>
    <name type="synonym">Eumeta japonica</name>
    <dbReference type="NCBI Taxonomy" id="151549"/>
    <lineage>
        <taxon>Eukaryota</taxon>
        <taxon>Metazoa</taxon>
        <taxon>Ecdysozoa</taxon>
        <taxon>Arthropoda</taxon>
        <taxon>Hexapoda</taxon>
        <taxon>Insecta</taxon>
        <taxon>Pterygota</taxon>
        <taxon>Neoptera</taxon>
        <taxon>Endopterygota</taxon>
        <taxon>Lepidoptera</taxon>
        <taxon>Glossata</taxon>
        <taxon>Ditrysia</taxon>
        <taxon>Tineoidea</taxon>
        <taxon>Psychidae</taxon>
        <taxon>Oiketicinae</taxon>
        <taxon>Eumeta</taxon>
    </lineage>
</organism>
<proteinExistence type="predicted"/>
<protein>
    <submittedName>
        <fullName evidence="1">Uncharacterized protein</fullName>
    </submittedName>
</protein>
<name>A0A4C1TGU3_EUMVA</name>
<reference evidence="1 2" key="1">
    <citation type="journal article" date="2019" name="Commun. Biol.">
        <title>The bagworm genome reveals a unique fibroin gene that provides high tensile strength.</title>
        <authorList>
            <person name="Kono N."/>
            <person name="Nakamura H."/>
            <person name="Ohtoshi R."/>
            <person name="Tomita M."/>
            <person name="Numata K."/>
            <person name="Arakawa K."/>
        </authorList>
    </citation>
    <scope>NUCLEOTIDE SEQUENCE [LARGE SCALE GENOMIC DNA]</scope>
</reference>
<evidence type="ECO:0000313" key="1">
    <source>
        <dbReference type="EMBL" id="GBP13723.1"/>
    </source>
</evidence>
<sequence>MRTKGYVRCQIVTFPQNLKLVPMLMELRNSQNEPVCWRACRRDVVDAQWLVWSYSKPSLAGTETARCGDKQEGYGCVLTLCDVFGDTRGRVTVRIAVSARDTDKLVLAGRVGDAHFENSRAMFTLTALALGAERALLFGLWSRRDALSRGLTKRVVCAYTT</sequence>
<dbReference type="Proteomes" id="UP000299102">
    <property type="component" value="Unassembled WGS sequence"/>
</dbReference>
<gene>
    <name evidence="1" type="ORF">EVAR_7961_1</name>
</gene>
<accession>A0A4C1TGU3</accession>